<keyword evidence="7 8" id="KW-0694">RNA-binding</keyword>
<evidence type="ECO:0000256" key="1">
    <source>
        <dbReference type="ARBA" id="ARBA00000109"/>
    </source>
</evidence>
<dbReference type="PANTHER" id="PTHR11207:SF0">
    <property type="entry name" value="RIBONUCLEASE 3"/>
    <property type="match status" value="1"/>
</dbReference>
<name>A0ABT8ATV7_9HYPH</name>
<keyword evidence="8" id="KW-0699">rRNA-binding</keyword>
<feature type="active site" evidence="8">
    <location>
        <position position="142"/>
    </location>
</feature>
<comment type="subcellular location">
    <subcellularLocation>
        <location evidence="8">Cytoplasm</location>
    </subcellularLocation>
</comment>
<accession>A0ABT8ATV7</accession>
<sequence>MTGPDLDDAAQPRTSARGRRAHKPRPPLGALEERIGHRFDDQDLLTRALTHTSKASGRGGSYQRLEFLGDRVLGLAVADRLYGAFPDADEGDLSRRLAALVRRETCAVVAAAWEVGPHLILGQGEVMGGGRRNQTILADVCEAILGAIYLDAGFDAARAVVEAHFRPGEPNAAPRGRDAKSALQEWAMGRSLPIPTYEVVERTGPDHAPRFRIAVLVEGLEPGHGDGTSKRIAEQAAAQALLEREGIGASPEVGSTETA</sequence>
<keyword evidence="3 8" id="KW-0507">mRNA processing</keyword>
<dbReference type="CDD" id="cd00593">
    <property type="entry name" value="RIBOc"/>
    <property type="match status" value="1"/>
</dbReference>
<dbReference type="Proteomes" id="UP001244297">
    <property type="component" value="Unassembled WGS sequence"/>
</dbReference>
<evidence type="ECO:0000259" key="11">
    <source>
        <dbReference type="PROSITE" id="PS50142"/>
    </source>
</evidence>
<feature type="domain" description="DRBM" evidence="10">
    <location>
        <begin position="178"/>
        <end position="247"/>
    </location>
</feature>
<dbReference type="CDD" id="cd10845">
    <property type="entry name" value="DSRM_RNAse_III_family"/>
    <property type="match status" value="1"/>
</dbReference>
<feature type="compositionally biased region" description="Basic residues" evidence="9">
    <location>
        <begin position="16"/>
        <end position="25"/>
    </location>
</feature>
<keyword evidence="8" id="KW-0963">Cytoplasm</keyword>
<dbReference type="NCBIfam" id="TIGR02191">
    <property type="entry name" value="RNaseIII"/>
    <property type="match status" value="1"/>
</dbReference>
<comment type="caution">
    <text evidence="12">The sequence shown here is derived from an EMBL/GenBank/DDBJ whole genome shotgun (WGS) entry which is preliminary data.</text>
</comment>
<dbReference type="EC" id="3.1.26.3" evidence="8"/>
<keyword evidence="8" id="KW-0698">rRNA processing</keyword>
<comment type="function">
    <text evidence="8">Digests double-stranded RNA. Involved in the processing of primary rRNA transcript to yield the immediate precursors to the large and small rRNAs (23S and 16S). Processes some mRNAs, and tRNAs when they are encoded in the rRNA operon. Processes pre-crRNA and tracrRNA of type II CRISPR loci if present in the organism.</text>
</comment>
<dbReference type="Gene3D" id="1.10.1520.10">
    <property type="entry name" value="Ribonuclease III domain"/>
    <property type="match status" value="1"/>
</dbReference>
<dbReference type="InterPro" id="IPR000999">
    <property type="entry name" value="RNase_III_dom"/>
</dbReference>
<dbReference type="RefSeq" id="WP_238290376.1">
    <property type="nucleotide sequence ID" value="NZ_BPQS01000022.1"/>
</dbReference>
<feature type="region of interest" description="Disordered" evidence="9">
    <location>
        <begin position="1"/>
        <end position="28"/>
    </location>
</feature>
<keyword evidence="5 8" id="KW-0255">Endonuclease</keyword>
<feature type="domain" description="RNase III" evidence="11">
    <location>
        <begin position="28"/>
        <end position="153"/>
    </location>
</feature>
<keyword evidence="6 8" id="KW-0378">Hydrolase</keyword>
<evidence type="ECO:0000256" key="7">
    <source>
        <dbReference type="ARBA" id="ARBA00022884"/>
    </source>
</evidence>
<comment type="catalytic activity">
    <reaction evidence="1 8">
        <text>Endonucleolytic cleavage to 5'-phosphomonoester.</text>
        <dbReference type="EC" id="3.1.26.3"/>
    </reaction>
</comment>
<dbReference type="SMART" id="SM00358">
    <property type="entry name" value="DSRM"/>
    <property type="match status" value="1"/>
</dbReference>
<dbReference type="InterPro" id="IPR036389">
    <property type="entry name" value="RNase_III_sf"/>
</dbReference>
<feature type="binding site" evidence="8">
    <location>
        <position position="139"/>
    </location>
    <ligand>
        <name>Mg(2+)</name>
        <dbReference type="ChEBI" id="CHEBI:18420"/>
    </ligand>
</feature>
<organism evidence="12 13">
    <name type="scientific">Methylobacterium longum</name>
    <dbReference type="NCBI Taxonomy" id="767694"/>
    <lineage>
        <taxon>Bacteria</taxon>
        <taxon>Pseudomonadati</taxon>
        <taxon>Pseudomonadota</taxon>
        <taxon>Alphaproteobacteria</taxon>
        <taxon>Hyphomicrobiales</taxon>
        <taxon>Methylobacteriaceae</taxon>
        <taxon>Methylobacterium</taxon>
    </lineage>
</organism>
<dbReference type="GO" id="GO:0004525">
    <property type="term" value="F:ribonuclease III activity"/>
    <property type="evidence" value="ECO:0007669"/>
    <property type="project" value="UniProtKB-EC"/>
</dbReference>
<dbReference type="Pfam" id="PF00035">
    <property type="entry name" value="dsrm"/>
    <property type="match status" value="1"/>
</dbReference>
<dbReference type="HAMAP" id="MF_00104">
    <property type="entry name" value="RNase_III"/>
    <property type="match status" value="1"/>
</dbReference>
<keyword evidence="8" id="KW-0819">tRNA processing</keyword>
<dbReference type="SUPFAM" id="SSF54768">
    <property type="entry name" value="dsRNA-binding domain-like"/>
    <property type="match status" value="1"/>
</dbReference>
<dbReference type="SUPFAM" id="SSF69065">
    <property type="entry name" value="RNase III domain-like"/>
    <property type="match status" value="1"/>
</dbReference>
<reference evidence="13" key="1">
    <citation type="journal article" date="2019" name="Int. J. Syst. Evol. Microbiol.">
        <title>The Global Catalogue of Microorganisms (GCM) 10K type strain sequencing project: providing services to taxonomists for standard genome sequencing and annotation.</title>
        <authorList>
            <consortium name="The Broad Institute Genomics Platform"/>
            <consortium name="The Broad Institute Genome Sequencing Center for Infectious Disease"/>
            <person name="Wu L."/>
            <person name="Ma J."/>
        </authorList>
    </citation>
    <scope>NUCLEOTIDE SEQUENCE [LARGE SCALE GENOMIC DNA]</scope>
    <source>
        <strain evidence="13">CECT 7806</strain>
    </source>
</reference>
<comment type="similarity">
    <text evidence="2">Belongs to the ribonuclease III family.</text>
</comment>
<dbReference type="PROSITE" id="PS00517">
    <property type="entry name" value="RNASE_3_1"/>
    <property type="match status" value="1"/>
</dbReference>
<evidence type="ECO:0000256" key="8">
    <source>
        <dbReference type="HAMAP-Rule" id="MF_00104"/>
    </source>
</evidence>
<dbReference type="InterPro" id="IPR011907">
    <property type="entry name" value="RNase_III"/>
</dbReference>
<dbReference type="PANTHER" id="PTHR11207">
    <property type="entry name" value="RIBONUCLEASE III"/>
    <property type="match status" value="1"/>
</dbReference>
<dbReference type="Pfam" id="PF14622">
    <property type="entry name" value="Ribonucleas_3_3"/>
    <property type="match status" value="1"/>
</dbReference>
<evidence type="ECO:0000256" key="3">
    <source>
        <dbReference type="ARBA" id="ARBA00022664"/>
    </source>
</evidence>
<feature type="binding site" evidence="8">
    <location>
        <position position="66"/>
    </location>
    <ligand>
        <name>Mg(2+)</name>
        <dbReference type="ChEBI" id="CHEBI:18420"/>
    </ligand>
</feature>
<evidence type="ECO:0000259" key="10">
    <source>
        <dbReference type="PROSITE" id="PS50137"/>
    </source>
</evidence>
<dbReference type="EMBL" id="JAUFPT010000069">
    <property type="protein sequence ID" value="MDN3573291.1"/>
    <property type="molecule type" value="Genomic_DNA"/>
</dbReference>
<keyword evidence="8" id="KW-0479">Metal-binding</keyword>
<dbReference type="PROSITE" id="PS50142">
    <property type="entry name" value="RNASE_3_2"/>
    <property type="match status" value="1"/>
</dbReference>
<keyword evidence="8" id="KW-0460">Magnesium</keyword>
<evidence type="ECO:0000313" key="12">
    <source>
        <dbReference type="EMBL" id="MDN3573291.1"/>
    </source>
</evidence>
<feature type="binding site" evidence="8">
    <location>
        <position position="142"/>
    </location>
    <ligand>
        <name>Mg(2+)</name>
        <dbReference type="ChEBI" id="CHEBI:18420"/>
    </ligand>
</feature>
<evidence type="ECO:0000256" key="2">
    <source>
        <dbReference type="ARBA" id="ARBA00010183"/>
    </source>
</evidence>
<evidence type="ECO:0000256" key="9">
    <source>
        <dbReference type="SAM" id="MobiDB-lite"/>
    </source>
</evidence>
<evidence type="ECO:0000256" key="6">
    <source>
        <dbReference type="ARBA" id="ARBA00022801"/>
    </source>
</evidence>
<gene>
    <name evidence="8 12" type="primary">rnc</name>
    <name evidence="12" type="ORF">QWZ18_22040</name>
</gene>
<comment type="subunit">
    <text evidence="8">Homodimer.</text>
</comment>
<dbReference type="SMART" id="SM00535">
    <property type="entry name" value="RIBOc"/>
    <property type="match status" value="1"/>
</dbReference>
<dbReference type="PROSITE" id="PS50137">
    <property type="entry name" value="DS_RBD"/>
    <property type="match status" value="1"/>
</dbReference>
<feature type="active site" evidence="8">
    <location>
        <position position="70"/>
    </location>
</feature>
<keyword evidence="4 8" id="KW-0540">Nuclease</keyword>
<dbReference type="InterPro" id="IPR014720">
    <property type="entry name" value="dsRBD_dom"/>
</dbReference>
<evidence type="ECO:0000256" key="4">
    <source>
        <dbReference type="ARBA" id="ARBA00022722"/>
    </source>
</evidence>
<evidence type="ECO:0000256" key="5">
    <source>
        <dbReference type="ARBA" id="ARBA00022759"/>
    </source>
</evidence>
<keyword evidence="13" id="KW-1185">Reference proteome</keyword>
<evidence type="ECO:0000313" key="13">
    <source>
        <dbReference type="Proteomes" id="UP001244297"/>
    </source>
</evidence>
<proteinExistence type="inferred from homology"/>
<dbReference type="Gene3D" id="3.30.160.20">
    <property type="match status" value="1"/>
</dbReference>
<protein>
    <recommendedName>
        <fullName evidence="8">Ribonuclease 3</fullName>
        <ecNumber evidence="8">3.1.26.3</ecNumber>
    </recommendedName>
    <alternativeName>
        <fullName evidence="8">Ribonuclease III</fullName>
        <shortName evidence="8">RNase III</shortName>
    </alternativeName>
</protein>
<comment type="cofactor">
    <cofactor evidence="8">
        <name>Mg(2+)</name>
        <dbReference type="ChEBI" id="CHEBI:18420"/>
    </cofactor>
</comment>